<protein>
    <submittedName>
        <fullName evidence="1">Uncharacterized protein</fullName>
    </submittedName>
</protein>
<gene>
    <name evidence="1" type="ORF">A2782_03555</name>
</gene>
<reference evidence="1 2" key="1">
    <citation type="journal article" date="2016" name="Nat. Commun.">
        <title>Thousands of microbial genomes shed light on interconnected biogeochemical processes in an aquifer system.</title>
        <authorList>
            <person name="Anantharaman K."/>
            <person name="Brown C.T."/>
            <person name="Hug L.A."/>
            <person name="Sharon I."/>
            <person name="Castelle C.J."/>
            <person name="Probst A.J."/>
            <person name="Thomas B.C."/>
            <person name="Singh A."/>
            <person name="Wilkins M.J."/>
            <person name="Karaoz U."/>
            <person name="Brodie E.L."/>
            <person name="Williams K.H."/>
            <person name="Hubbard S.S."/>
            <person name="Banfield J.F."/>
        </authorList>
    </citation>
    <scope>NUCLEOTIDE SEQUENCE [LARGE SCALE GENOMIC DNA]</scope>
</reference>
<dbReference type="EMBL" id="MHBW01000004">
    <property type="protein sequence ID" value="OGY09835.1"/>
    <property type="molecule type" value="Genomic_DNA"/>
</dbReference>
<evidence type="ECO:0000313" key="2">
    <source>
        <dbReference type="Proteomes" id="UP000177967"/>
    </source>
</evidence>
<dbReference type="Proteomes" id="UP000177967">
    <property type="component" value="Unassembled WGS sequence"/>
</dbReference>
<dbReference type="STRING" id="1797513.A2782_03555"/>
<evidence type="ECO:0000313" key="1">
    <source>
        <dbReference type="EMBL" id="OGY09835.1"/>
    </source>
</evidence>
<comment type="caution">
    <text evidence="1">The sequence shown here is derived from an EMBL/GenBank/DDBJ whole genome shotgun (WGS) entry which is preliminary data.</text>
</comment>
<dbReference type="AlphaFoldDB" id="A0A1G1V383"/>
<sequence length="171" mass="18889">MTEALGTIPARVEVASLSRELPSLSFVLALPDYNLESGKWHGRIVLRGRIADINITMFNTKTFPVWGEVLVVSGTSSERWKFEEKADSLEGNLISDRPSSLLLSDVVAPEQRRYGVGFSLALKRTLPDPHERIRTDDVRWSRSKIGGVGNTHNVAAVVGELAELVHSIRAL</sequence>
<accession>A0A1G1V383</accession>
<name>A0A1G1V383_9BACT</name>
<organism evidence="1 2">
    <name type="scientific">Candidatus Blackburnbacteria bacterium RIFCSPHIGHO2_01_FULL_43_15b</name>
    <dbReference type="NCBI Taxonomy" id="1797513"/>
    <lineage>
        <taxon>Bacteria</taxon>
        <taxon>Candidatus Blackburniibacteriota</taxon>
    </lineage>
</organism>
<proteinExistence type="predicted"/>